<dbReference type="RefSeq" id="XP_009056410.1">
    <property type="nucleotide sequence ID" value="XM_009058162.1"/>
</dbReference>
<protein>
    <submittedName>
        <fullName evidence="1">Uncharacterized protein</fullName>
    </submittedName>
</protein>
<keyword evidence="2" id="KW-1185">Reference proteome</keyword>
<evidence type="ECO:0000313" key="2">
    <source>
        <dbReference type="Proteomes" id="UP000030746"/>
    </source>
</evidence>
<accession>V4AC90</accession>
<dbReference type="EMBL" id="KB202014">
    <property type="protein sequence ID" value="ESO92720.1"/>
    <property type="molecule type" value="Genomic_DNA"/>
</dbReference>
<dbReference type="KEGG" id="lgi:LOTGIDRAFT_162194"/>
<reference evidence="1 2" key="1">
    <citation type="journal article" date="2013" name="Nature">
        <title>Insights into bilaterian evolution from three spiralian genomes.</title>
        <authorList>
            <person name="Simakov O."/>
            <person name="Marletaz F."/>
            <person name="Cho S.J."/>
            <person name="Edsinger-Gonzales E."/>
            <person name="Havlak P."/>
            <person name="Hellsten U."/>
            <person name="Kuo D.H."/>
            <person name="Larsson T."/>
            <person name="Lv J."/>
            <person name="Arendt D."/>
            <person name="Savage R."/>
            <person name="Osoegawa K."/>
            <person name="de Jong P."/>
            <person name="Grimwood J."/>
            <person name="Chapman J.A."/>
            <person name="Shapiro H."/>
            <person name="Aerts A."/>
            <person name="Otillar R.P."/>
            <person name="Terry A.Y."/>
            <person name="Boore J.L."/>
            <person name="Grigoriev I.V."/>
            <person name="Lindberg D.R."/>
            <person name="Seaver E.C."/>
            <person name="Weisblat D.A."/>
            <person name="Putnam N.H."/>
            <person name="Rokhsar D.S."/>
        </authorList>
    </citation>
    <scope>NUCLEOTIDE SEQUENCE [LARGE SCALE GENOMIC DNA]</scope>
</reference>
<proteinExistence type="predicted"/>
<dbReference type="AlphaFoldDB" id="V4AC90"/>
<organism evidence="1 2">
    <name type="scientific">Lottia gigantea</name>
    <name type="common">Giant owl limpet</name>
    <dbReference type="NCBI Taxonomy" id="225164"/>
    <lineage>
        <taxon>Eukaryota</taxon>
        <taxon>Metazoa</taxon>
        <taxon>Spiralia</taxon>
        <taxon>Lophotrochozoa</taxon>
        <taxon>Mollusca</taxon>
        <taxon>Gastropoda</taxon>
        <taxon>Patellogastropoda</taxon>
        <taxon>Lottioidea</taxon>
        <taxon>Lottiidae</taxon>
        <taxon>Lottia</taxon>
    </lineage>
</organism>
<dbReference type="GeneID" id="20238940"/>
<evidence type="ECO:0000313" key="1">
    <source>
        <dbReference type="EMBL" id="ESO92720.1"/>
    </source>
</evidence>
<name>V4AC90_LOTGI</name>
<gene>
    <name evidence="1" type="ORF">LOTGIDRAFT_162194</name>
</gene>
<dbReference type="Proteomes" id="UP000030746">
    <property type="component" value="Unassembled WGS sequence"/>
</dbReference>
<dbReference type="HOGENOM" id="CLU_033372_1_0_1"/>
<sequence length="202" mass="22063">MKPETLVKKIIEAIKTASPTTITYNGKKISITKKLIDKYKYCKVRDDIDLERIDANAKEGGFIFFLPLIFSGLIAADTIAGATAGGVSVANEKKAAALTAAEEHRHNLKIEKLAVEVKKPKTEKKGSGVGEMIGTMKEFGKRFSEETKKTVKQGLNKLVDSIDTGEIKVKHKGNGIFLKNIRTGEGIYLSKYKGEGVIFGTN</sequence>
<dbReference type="CTD" id="20238940"/>